<sequence length="97" mass="11386">MNMYSIFSKRGNWLRMRFGRKIGIPDFSTKPTNYYNLDVIISVGYQLSQILRQLNHLSGLLLFQQPLIDLRISFIEVLYSMTFIFESIKYNISPASL</sequence>
<evidence type="ECO:0000313" key="2">
    <source>
        <dbReference type="Proteomes" id="UP000190150"/>
    </source>
</evidence>
<reference evidence="2" key="1">
    <citation type="submission" date="2017-02" db="EMBL/GenBank/DDBJ databases">
        <authorList>
            <person name="Varghese N."/>
            <person name="Submissions S."/>
        </authorList>
    </citation>
    <scope>NUCLEOTIDE SEQUENCE [LARGE SCALE GENOMIC DNA]</scope>
    <source>
        <strain evidence="2">DSM 24091</strain>
    </source>
</reference>
<accession>A0A1T5EFG1</accession>
<dbReference type="EMBL" id="FUZF01000011">
    <property type="protein sequence ID" value="SKB82661.1"/>
    <property type="molecule type" value="Genomic_DNA"/>
</dbReference>
<organism evidence="1 2">
    <name type="scientific">Sphingobacterium nematocida</name>
    <dbReference type="NCBI Taxonomy" id="1513896"/>
    <lineage>
        <taxon>Bacteria</taxon>
        <taxon>Pseudomonadati</taxon>
        <taxon>Bacteroidota</taxon>
        <taxon>Sphingobacteriia</taxon>
        <taxon>Sphingobacteriales</taxon>
        <taxon>Sphingobacteriaceae</taxon>
        <taxon>Sphingobacterium</taxon>
    </lineage>
</organism>
<dbReference type="AlphaFoldDB" id="A0A1T5EFG1"/>
<evidence type="ECO:0000313" key="1">
    <source>
        <dbReference type="EMBL" id="SKB82661.1"/>
    </source>
</evidence>
<dbReference type="Proteomes" id="UP000190150">
    <property type="component" value="Unassembled WGS sequence"/>
</dbReference>
<keyword evidence="2" id="KW-1185">Reference proteome</keyword>
<gene>
    <name evidence="1" type="ORF">SAMN05660841_02540</name>
</gene>
<protein>
    <submittedName>
        <fullName evidence="1">Uncharacterized protein</fullName>
    </submittedName>
</protein>
<name>A0A1T5EFG1_9SPHI</name>
<proteinExistence type="predicted"/>